<protein>
    <submittedName>
        <fullName evidence="3">Macroctenin 2 3 Tachykinin-like peptide 1bv3</fullName>
    </submittedName>
</protein>
<keyword evidence="2" id="KW-0732">Signal</keyword>
<sequence length="117" mass="13809">MNYFVITSLLLVALACSASSTANERTKQDQEERNVRFSSLDNEERAVKESGFHELVKEGRDEDERKGLQNIAEEVRKQKSGRNEEETERQKKRKKWRRGEHNGRNEEEVERSWASFH</sequence>
<feature type="region of interest" description="Disordered" evidence="1">
    <location>
        <begin position="19"/>
        <end position="117"/>
    </location>
</feature>
<proteinExistence type="evidence at transcript level"/>
<accession>A0A8D7ZRF7</accession>
<evidence type="ECO:0000313" key="3">
    <source>
        <dbReference type="EMBL" id="CAG6443000.1"/>
    </source>
</evidence>
<feature type="compositionally biased region" description="Basic and acidic residues" evidence="1">
    <location>
        <begin position="24"/>
        <end position="35"/>
    </location>
</feature>
<evidence type="ECO:0000256" key="1">
    <source>
        <dbReference type="SAM" id="MobiDB-lite"/>
    </source>
</evidence>
<dbReference type="EMBL" id="OU066240">
    <property type="protein sequence ID" value="CAG6443000.1"/>
    <property type="molecule type" value="mRNA"/>
</dbReference>
<dbReference type="AlphaFoldDB" id="A0A8D7ZRF7"/>
<reference evidence="3" key="1">
    <citation type="submission" date="2021-05" db="EMBL/GenBank/DDBJ databases">
        <authorList>
            <person name="Kuhn-Nentwig L."/>
        </authorList>
    </citation>
    <scope>NUCLEOTIDE SEQUENCE</scope>
    <source>
        <tissue evidence="3">Venom gland</tissue>
    </source>
</reference>
<evidence type="ECO:0000256" key="2">
    <source>
        <dbReference type="SAM" id="SignalP"/>
    </source>
</evidence>
<feature type="compositionally biased region" description="Basic and acidic residues" evidence="1">
    <location>
        <begin position="42"/>
        <end position="84"/>
    </location>
</feature>
<feature type="signal peptide" evidence="2">
    <location>
        <begin position="1"/>
        <end position="20"/>
    </location>
</feature>
<feature type="chain" id="PRO_5034501196" evidence="2">
    <location>
        <begin position="21"/>
        <end position="117"/>
    </location>
</feature>
<organism evidence="3">
    <name type="scientific">Macroctenus kingsleyi</name>
    <dbReference type="NCBI Taxonomy" id="1747366"/>
    <lineage>
        <taxon>Eukaryota</taxon>
        <taxon>Metazoa</taxon>
        <taxon>Ecdysozoa</taxon>
        <taxon>Arthropoda</taxon>
        <taxon>Chelicerata</taxon>
        <taxon>Arachnida</taxon>
        <taxon>Araneae</taxon>
        <taxon>Araneomorphae</taxon>
        <taxon>Entelegynae</taxon>
        <taxon>Lycosoidea</taxon>
        <taxon>Ctenidae</taxon>
        <taxon>Macroctenus</taxon>
    </lineage>
</organism>
<name>A0A8D7ZRF7_9ARAC</name>